<dbReference type="STRING" id="644352.J3PA54"/>
<keyword evidence="4" id="KW-1185">Reference proteome</keyword>
<evidence type="ECO:0000313" key="3">
    <source>
        <dbReference type="EnsemblFungi" id="EJT71120"/>
    </source>
</evidence>
<accession>J3PA54</accession>
<evidence type="ECO:0000256" key="1">
    <source>
        <dbReference type="SAM" id="SignalP"/>
    </source>
</evidence>
<dbReference type="EnsemblFungi" id="EJT71120">
    <property type="protein sequence ID" value="EJT71120"/>
    <property type="gene ID" value="GGTG_10380"/>
</dbReference>
<organism evidence="2">
    <name type="scientific">Gaeumannomyces tritici (strain R3-111a-1)</name>
    <name type="common">Wheat and barley take-all root rot fungus</name>
    <name type="synonym">Gaeumannomyces graminis var. tritici</name>
    <dbReference type="NCBI Taxonomy" id="644352"/>
    <lineage>
        <taxon>Eukaryota</taxon>
        <taxon>Fungi</taxon>
        <taxon>Dikarya</taxon>
        <taxon>Ascomycota</taxon>
        <taxon>Pezizomycotina</taxon>
        <taxon>Sordariomycetes</taxon>
        <taxon>Sordariomycetidae</taxon>
        <taxon>Magnaporthales</taxon>
        <taxon>Magnaporthaceae</taxon>
        <taxon>Gaeumannomyces</taxon>
    </lineage>
</organism>
<evidence type="ECO:0000313" key="4">
    <source>
        <dbReference type="Proteomes" id="UP000006039"/>
    </source>
</evidence>
<reference evidence="3" key="5">
    <citation type="submission" date="2018-04" db="UniProtKB">
        <authorList>
            <consortium name="EnsemblFungi"/>
        </authorList>
    </citation>
    <scope>IDENTIFICATION</scope>
    <source>
        <strain evidence="3">R3-111a-1</strain>
    </source>
</reference>
<reference evidence="4" key="1">
    <citation type="submission" date="2010-07" db="EMBL/GenBank/DDBJ databases">
        <title>The genome sequence of Gaeumannomyces graminis var. tritici strain R3-111a-1.</title>
        <authorList>
            <consortium name="The Broad Institute Genome Sequencing Platform"/>
            <person name="Ma L.-J."/>
            <person name="Dead R."/>
            <person name="Young S."/>
            <person name="Zeng Q."/>
            <person name="Koehrsen M."/>
            <person name="Alvarado L."/>
            <person name="Berlin A."/>
            <person name="Chapman S.B."/>
            <person name="Chen Z."/>
            <person name="Freedman E."/>
            <person name="Gellesch M."/>
            <person name="Goldberg J."/>
            <person name="Griggs A."/>
            <person name="Gujja S."/>
            <person name="Heilman E.R."/>
            <person name="Heiman D."/>
            <person name="Hepburn T."/>
            <person name="Howarth C."/>
            <person name="Jen D."/>
            <person name="Larson L."/>
            <person name="Mehta T."/>
            <person name="Neiman D."/>
            <person name="Pearson M."/>
            <person name="Roberts A."/>
            <person name="Saif S."/>
            <person name="Shea T."/>
            <person name="Shenoy N."/>
            <person name="Sisk P."/>
            <person name="Stolte C."/>
            <person name="Sykes S."/>
            <person name="Walk T."/>
            <person name="White J."/>
            <person name="Yandava C."/>
            <person name="Haas B."/>
            <person name="Nusbaum C."/>
            <person name="Birren B."/>
        </authorList>
    </citation>
    <scope>NUCLEOTIDE SEQUENCE [LARGE SCALE GENOMIC DNA]</scope>
    <source>
        <strain evidence="4">R3-111a-1</strain>
    </source>
</reference>
<reference evidence="2" key="3">
    <citation type="submission" date="2010-09" db="EMBL/GenBank/DDBJ databases">
        <title>Annotation of Gaeumannomyces graminis var. tritici R3-111a-1.</title>
        <authorList>
            <consortium name="The Broad Institute Genome Sequencing Platform"/>
            <person name="Ma L.-J."/>
            <person name="Dead R."/>
            <person name="Young S.K."/>
            <person name="Zeng Q."/>
            <person name="Gargeya S."/>
            <person name="Fitzgerald M."/>
            <person name="Haas B."/>
            <person name="Abouelleil A."/>
            <person name="Alvarado L."/>
            <person name="Arachchi H.M."/>
            <person name="Berlin A."/>
            <person name="Brown A."/>
            <person name="Chapman S.B."/>
            <person name="Chen Z."/>
            <person name="Dunbar C."/>
            <person name="Freedman E."/>
            <person name="Gearin G."/>
            <person name="Gellesch M."/>
            <person name="Goldberg J."/>
            <person name="Griggs A."/>
            <person name="Gujja S."/>
            <person name="Heiman D."/>
            <person name="Howarth C."/>
            <person name="Larson L."/>
            <person name="Lui A."/>
            <person name="MacDonald P.J.P."/>
            <person name="Mehta T."/>
            <person name="Montmayeur A."/>
            <person name="Murphy C."/>
            <person name="Neiman D."/>
            <person name="Pearson M."/>
            <person name="Priest M."/>
            <person name="Roberts A."/>
            <person name="Saif S."/>
            <person name="Shea T."/>
            <person name="Shenoy N."/>
            <person name="Sisk P."/>
            <person name="Stolte C."/>
            <person name="Sykes S."/>
            <person name="Yandava C."/>
            <person name="Wortman J."/>
            <person name="Nusbaum C."/>
            <person name="Birren B."/>
        </authorList>
    </citation>
    <scope>NUCLEOTIDE SEQUENCE</scope>
    <source>
        <strain evidence="2">R3-111a-1</strain>
    </source>
</reference>
<dbReference type="GeneID" id="20350838"/>
<dbReference type="OrthoDB" id="2915840at2759"/>
<dbReference type="HOGENOM" id="CLU_1421487_0_0_1"/>
<feature type="signal peptide" evidence="1">
    <location>
        <begin position="1"/>
        <end position="22"/>
    </location>
</feature>
<dbReference type="eggNOG" id="KOG1399">
    <property type="taxonomic scope" value="Eukaryota"/>
</dbReference>
<proteinExistence type="predicted"/>
<gene>
    <name evidence="3" type="primary">20350838</name>
    <name evidence="2" type="ORF">GGTG_10380</name>
</gene>
<sequence length="191" mass="21368">MYFSAAVRTALLALLAASQVAAAPLATDNGPAKTAGGRKLLHGPNRHYRWLTSPTLAAEGDRPVYFPGFTHSIYTPVVSETQALWGVAFLLGLLDLPSKLDMETDVATWNVWTRKRYVVQGLKNAYGIYDFISYVNVLLNDLGITVHQRQRSWFDKLFAPTYPTQYTGMQDQFRELVAAKQMRAKLGKARN</sequence>
<name>J3PA54_GAET3</name>
<reference evidence="2" key="2">
    <citation type="submission" date="2010-07" db="EMBL/GenBank/DDBJ databases">
        <authorList>
            <consortium name="The Broad Institute Genome Sequencing Platform"/>
            <consortium name="Broad Institute Genome Sequencing Center for Infectious Disease"/>
            <person name="Ma L.-J."/>
            <person name="Dead R."/>
            <person name="Young S."/>
            <person name="Zeng Q."/>
            <person name="Koehrsen M."/>
            <person name="Alvarado L."/>
            <person name="Berlin A."/>
            <person name="Chapman S.B."/>
            <person name="Chen Z."/>
            <person name="Freedman E."/>
            <person name="Gellesch M."/>
            <person name="Goldberg J."/>
            <person name="Griggs A."/>
            <person name="Gujja S."/>
            <person name="Heilman E.R."/>
            <person name="Heiman D."/>
            <person name="Hepburn T."/>
            <person name="Howarth C."/>
            <person name="Jen D."/>
            <person name="Larson L."/>
            <person name="Mehta T."/>
            <person name="Neiman D."/>
            <person name="Pearson M."/>
            <person name="Roberts A."/>
            <person name="Saif S."/>
            <person name="Shea T."/>
            <person name="Shenoy N."/>
            <person name="Sisk P."/>
            <person name="Stolte C."/>
            <person name="Sykes S."/>
            <person name="Walk T."/>
            <person name="White J."/>
            <person name="Yandava C."/>
            <person name="Haas B."/>
            <person name="Nusbaum C."/>
            <person name="Birren B."/>
        </authorList>
    </citation>
    <scope>NUCLEOTIDE SEQUENCE</scope>
    <source>
        <strain evidence="2">R3-111a-1</strain>
    </source>
</reference>
<dbReference type="RefSeq" id="XP_009226517.1">
    <property type="nucleotide sequence ID" value="XM_009228253.1"/>
</dbReference>
<dbReference type="Proteomes" id="UP000006039">
    <property type="component" value="Unassembled WGS sequence"/>
</dbReference>
<dbReference type="AlphaFoldDB" id="J3PA54"/>
<feature type="chain" id="PRO_5015095105" evidence="1">
    <location>
        <begin position="23"/>
        <end position="191"/>
    </location>
</feature>
<keyword evidence="1" id="KW-0732">Signal</keyword>
<evidence type="ECO:0000313" key="2">
    <source>
        <dbReference type="EMBL" id="EJT71120.1"/>
    </source>
</evidence>
<protein>
    <submittedName>
        <fullName evidence="2 3">Uncharacterized protein</fullName>
    </submittedName>
</protein>
<dbReference type="VEuPathDB" id="FungiDB:GGTG_10380"/>
<reference evidence="3" key="4">
    <citation type="journal article" date="2015" name="G3 (Bethesda)">
        <title>Genome sequences of three phytopathogenic species of the Magnaporthaceae family of fungi.</title>
        <authorList>
            <person name="Okagaki L.H."/>
            <person name="Nunes C.C."/>
            <person name="Sailsbery J."/>
            <person name="Clay B."/>
            <person name="Brown D."/>
            <person name="John T."/>
            <person name="Oh Y."/>
            <person name="Young N."/>
            <person name="Fitzgerald M."/>
            <person name="Haas B.J."/>
            <person name="Zeng Q."/>
            <person name="Young S."/>
            <person name="Adiconis X."/>
            <person name="Fan L."/>
            <person name="Levin J.Z."/>
            <person name="Mitchell T.K."/>
            <person name="Okubara P.A."/>
            <person name="Farman M.L."/>
            <person name="Kohn L.M."/>
            <person name="Birren B."/>
            <person name="Ma L.-J."/>
            <person name="Dean R.A."/>
        </authorList>
    </citation>
    <scope>NUCLEOTIDE SEQUENCE</scope>
    <source>
        <strain evidence="3">R3-111a-1</strain>
    </source>
</reference>
<dbReference type="EMBL" id="GL385400">
    <property type="protein sequence ID" value="EJT71120.1"/>
    <property type="molecule type" value="Genomic_DNA"/>
</dbReference>